<dbReference type="Proteomes" id="UP000290572">
    <property type="component" value="Unassembled WGS sequence"/>
</dbReference>
<name>A0A498N0B0_LABRO</name>
<organism evidence="1 2">
    <name type="scientific">Labeo rohita</name>
    <name type="common">Indian major carp</name>
    <name type="synonym">Cyprinus rohita</name>
    <dbReference type="NCBI Taxonomy" id="84645"/>
    <lineage>
        <taxon>Eukaryota</taxon>
        <taxon>Metazoa</taxon>
        <taxon>Chordata</taxon>
        <taxon>Craniata</taxon>
        <taxon>Vertebrata</taxon>
        <taxon>Euteleostomi</taxon>
        <taxon>Actinopterygii</taxon>
        <taxon>Neopterygii</taxon>
        <taxon>Teleostei</taxon>
        <taxon>Ostariophysi</taxon>
        <taxon>Cypriniformes</taxon>
        <taxon>Cyprinidae</taxon>
        <taxon>Labeoninae</taxon>
        <taxon>Labeonini</taxon>
        <taxon>Labeo</taxon>
    </lineage>
</organism>
<sequence length="279" mass="31274">MQDIETEVNKEDPVIDRLRELSALLSEKVETLLELDVGIKEGTDTDDLENEIADVEEYKERVITAKSRAHQVIQRNRESSRPSGTEAQHAVSCIKIQPAKQNNNVLLQTVRACAEGPAGHRSIRCLLDGGSQRRFITPVTAKRNTVKVTLKNVWQKIEIKALETPQVCTAVMKIPELSMLIGGDYYWCIVSGRVERITDALVAVESIFGWSVQGTVKMSIVADAACMQVQVSEDALVSQRLKAFWEIESLGITMKQTENPEEEEALLQFEKTTQYKDGR</sequence>
<evidence type="ECO:0000313" key="1">
    <source>
        <dbReference type="EMBL" id="RXN23946.1"/>
    </source>
</evidence>
<reference evidence="1 2" key="1">
    <citation type="submission" date="2018-03" db="EMBL/GenBank/DDBJ databases">
        <title>Draft genome sequence of Rohu Carp (Labeo rohita).</title>
        <authorList>
            <person name="Das P."/>
            <person name="Kushwaha B."/>
            <person name="Joshi C.G."/>
            <person name="Kumar D."/>
            <person name="Nagpure N.S."/>
            <person name="Sahoo L."/>
            <person name="Das S.P."/>
            <person name="Bit A."/>
            <person name="Patnaik S."/>
            <person name="Meher P.K."/>
            <person name="Jayasankar P."/>
            <person name="Koringa P.G."/>
            <person name="Patel N.V."/>
            <person name="Hinsu A.T."/>
            <person name="Kumar R."/>
            <person name="Pandey M."/>
            <person name="Agarwal S."/>
            <person name="Srivastava S."/>
            <person name="Singh M."/>
            <person name="Iquebal M.A."/>
            <person name="Jaiswal S."/>
            <person name="Angadi U.B."/>
            <person name="Kumar N."/>
            <person name="Raza M."/>
            <person name="Shah T.M."/>
            <person name="Rai A."/>
            <person name="Jena J.K."/>
        </authorList>
    </citation>
    <scope>NUCLEOTIDE SEQUENCE [LARGE SCALE GENOMIC DNA]</scope>
    <source>
        <strain evidence="1">DASCIFA01</strain>
        <tissue evidence="1">Testis</tissue>
    </source>
</reference>
<keyword evidence="2" id="KW-1185">Reference proteome</keyword>
<proteinExistence type="predicted"/>
<comment type="caution">
    <text evidence="1">The sequence shown here is derived from an EMBL/GenBank/DDBJ whole genome shotgun (WGS) entry which is preliminary data.</text>
</comment>
<evidence type="ECO:0000313" key="2">
    <source>
        <dbReference type="Proteomes" id="UP000290572"/>
    </source>
</evidence>
<dbReference type="EMBL" id="QBIY01012552">
    <property type="protein sequence ID" value="RXN23946.1"/>
    <property type="molecule type" value="Genomic_DNA"/>
</dbReference>
<protein>
    <submittedName>
        <fullName evidence="1">Interferon-induced very large GTPase 1-like protein</fullName>
    </submittedName>
</protein>
<gene>
    <name evidence="1" type="ORF">ROHU_022381</name>
</gene>
<dbReference type="AlphaFoldDB" id="A0A498N0B0"/>
<accession>A0A498N0B0</accession>
<dbReference type="STRING" id="84645.A0A498N0B0"/>